<dbReference type="EMBL" id="JARIHO010000041">
    <property type="protein sequence ID" value="KAJ7327652.1"/>
    <property type="molecule type" value="Genomic_DNA"/>
</dbReference>
<gene>
    <name evidence="1" type="ORF">DFH08DRAFT_1026823</name>
</gene>
<proteinExistence type="predicted"/>
<sequence>MFHKCGLRTNLSNWRGLLLSNFLANSPLSWLNFNLIPYIAKQRILPDTQVATQRGVQTRDLMSYLSGVKGWARRNKVTVYGLQRDQMKGFDHLLPQGFYDAISAFGVTKQGGSLSPVKSTLTMSLGHHYLNDLLSNDPDTLIITTSKAQKADLHLPDDKLQTTIGMVEATDDSHIFSRSLPSLRRNVLAMEHFQVDNPRACIEDFTFPKFIRRAPITLLRKIVKQNVISKARALLSLQPISRTDAADLDTQIRLKVHAEIGMPFAPNSDIFTLPTDLHGLDFPSIALFNDSIAIDGLHRDLNHPIPSYGTLAHITLADWTCTINNCTNPLDGDGLSSSFTQYPGRIPYGWIVAQQAMSSLSLQLSLKHTHIDGILSGEMFGNKNPLIARPDGNTIRQMAATTPLLPSSTAGTSTWASDSSMIPVAASAFDNKSVTTAITGPSTLVLKIDGQNVSILHGKLMGIIAALSLSDPGDNDSILYTDHLNSVRLIDDSKTAVDHNTAWEVSIPSRMNYEADHYTLSVQRHVHQLPTAPIPTFFMDEFTFYTREDGWIESNIRDYTAKSHTRNTATLATASNHQRMALQLYDTKPPPEYSYTHTYSAYLAVVQLYACSSQLPTADLETPLCWLGCKVIDDQHHIFVDCP</sequence>
<evidence type="ECO:0000313" key="2">
    <source>
        <dbReference type="Proteomes" id="UP001218218"/>
    </source>
</evidence>
<keyword evidence="2" id="KW-1185">Reference proteome</keyword>
<comment type="caution">
    <text evidence="1">The sequence shown here is derived from an EMBL/GenBank/DDBJ whole genome shotgun (WGS) entry which is preliminary data.</text>
</comment>
<accession>A0AAD7EJK1</accession>
<organism evidence="1 2">
    <name type="scientific">Mycena albidolilacea</name>
    <dbReference type="NCBI Taxonomy" id="1033008"/>
    <lineage>
        <taxon>Eukaryota</taxon>
        <taxon>Fungi</taxon>
        <taxon>Dikarya</taxon>
        <taxon>Basidiomycota</taxon>
        <taxon>Agaricomycotina</taxon>
        <taxon>Agaricomycetes</taxon>
        <taxon>Agaricomycetidae</taxon>
        <taxon>Agaricales</taxon>
        <taxon>Marasmiineae</taxon>
        <taxon>Mycenaceae</taxon>
        <taxon>Mycena</taxon>
    </lineage>
</organism>
<protein>
    <submittedName>
        <fullName evidence="1">Uncharacterized protein</fullName>
    </submittedName>
</protein>
<reference evidence="1" key="1">
    <citation type="submission" date="2023-03" db="EMBL/GenBank/DDBJ databases">
        <title>Massive genome expansion in bonnet fungi (Mycena s.s.) driven by repeated elements and novel gene families across ecological guilds.</title>
        <authorList>
            <consortium name="Lawrence Berkeley National Laboratory"/>
            <person name="Harder C.B."/>
            <person name="Miyauchi S."/>
            <person name="Viragh M."/>
            <person name="Kuo A."/>
            <person name="Thoen E."/>
            <person name="Andreopoulos B."/>
            <person name="Lu D."/>
            <person name="Skrede I."/>
            <person name="Drula E."/>
            <person name="Henrissat B."/>
            <person name="Morin E."/>
            <person name="Kohler A."/>
            <person name="Barry K."/>
            <person name="LaButti K."/>
            <person name="Morin E."/>
            <person name="Salamov A."/>
            <person name="Lipzen A."/>
            <person name="Mereny Z."/>
            <person name="Hegedus B."/>
            <person name="Baldrian P."/>
            <person name="Stursova M."/>
            <person name="Weitz H."/>
            <person name="Taylor A."/>
            <person name="Grigoriev I.V."/>
            <person name="Nagy L.G."/>
            <person name="Martin F."/>
            <person name="Kauserud H."/>
        </authorList>
    </citation>
    <scope>NUCLEOTIDE SEQUENCE</scope>
    <source>
        <strain evidence="1">CBHHK002</strain>
    </source>
</reference>
<evidence type="ECO:0000313" key="1">
    <source>
        <dbReference type="EMBL" id="KAJ7327652.1"/>
    </source>
</evidence>
<dbReference type="AlphaFoldDB" id="A0AAD7EJK1"/>
<name>A0AAD7EJK1_9AGAR</name>
<dbReference type="Proteomes" id="UP001218218">
    <property type="component" value="Unassembled WGS sequence"/>
</dbReference>